<dbReference type="Proteomes" id="UP000078463">
    <property type="component" value="Chromosome"/>
</dbReference>
<dbReference type="KEGG" id="pwu:A8O14_10260"/>
<dbReference type="STRING" id="1743168.A8O14_10260"/>
<dbReference type="Pfam" id="PF13411">
    <property type="entry name" value="MerR_1"/>
    <property type="match status" value="1"/>
</dbReference>
<reference evidence="5" key="1">
    <citation type="submission" date="2016-05" db="EMBL/GenBank/DDBJ databases">
        <title>Polynucleobacter sp. QLW-P1FAT50C-4 genome.</title>
        <authorList>
            <person name="Hahn M.W."/>
        </authorList>
    </citation>
    <scope>NUCLEOTIDE SEQUENCE [LARGE SCALE GENOMIC DNA]</scope>
    <source>
        <strain evidence="5">QLW-P1FAT50C-4</strain>
    </source>
</reference>
<feature type="domain" description="HTH merR-type" evidence="3">
    <location>
        <begin position="1"/>
        <end position="69"/>
    </location>
</feature>
<dbReference type="EMBL" id="CP015922">
    <property type="protein sequence ID" value="ANJ00423.1"/>
    <property type="molecule type" value="Genomic_DNA"/>
</dbReference>
<dbReference type="AlphaFoldDB" id="A0A191UHG0"/>
<dbReference type="RefSeq" id="WP_068949421.1">
    <property type="nucleotide sequence ID" value="NZ_CP015922.1"/>
</dbReference>
<proteinExistence type="predicted"/>
<accession>A0A191UHG0</accession>
<dbReference type="GO" id="GO:0046872">
    <property type="term" value="F:metal ion binding"/>
    <property type="evidence" value="ECO:0007669"/>
    <property type="project" value="InterPro"/>
</dbReference>
<dbReference type="NCBIfam" id="TIGR02047">
    <property type="entry name" value="CadR-PbrR"/>
    <property type="match status" value="1"/>
</dbReference>
<dbReference type="GO" id="GO:0045893">
    <property type="term" value="P:positive regulation of DNA-templated transcription"/>
    <property type="evidence" value="ECO:0007669"/>
    <property type="project" value="InterPro"/>
</dbReference>
<dbReference type="InterPro" id="IPR000551">
    <property type="entry name" value="MerR-type_HTH_dom"/>
</dbReference>
<dbReference type="InterPro" id="IPR009061">
    <property type="entry name" value="DNA-bd_dom_put_sf"/>
</dbReference>
<dbReference type="PANTHER" id="PTHR30204">
    <property type="entry name" value="REDOX-CYCLING DRUG-SENSING TRANSCRIPTIONAL ACTIVATOR SOXR"/>
    <property type="match status" value="1"/>
</dbReference>
<dbReference type="SMART" id="SM00422">
    <property type="entry name" value="HTH_MERR"/>
    <property type="match status" value="1"/>
</dbReference>
<keyword evidence="5" id="KW-1185">Reference proteome</keyword>
<protein>
    <submittedName>
        <fullName evidence="4">Cd(II)/Pb(II)-responsive transcriptional regulator</fullName>
    </submittedName>
</protein>
<dbReference type="OrthoDB" id="9808480at2"/>
<name>A0A191UHG0_9BURK</name>
<evidence type="ECO:0000256" key="1">
    <source>
        <dbReference type="ARBA" id="ARBA00023125"/>
    </source>
</evidence>
<gene>
    <name evidence="4" type="ORF">A8O14_10260</name>
</gene>
<evidence type="ECO:0000259" key="3">
    <source>
        <dbReference type="PROSITE" id="PS50937"/>
    </source>
</evidence>
<dbReference type="CDD" id="cd04784">
    <property type="entry name" value="HTH_CadR-PbrR"/>
    <property type="match status" value="1"/>
</dbReference>
<dbReference type="GO" id="GO:0003700">
    <property type="term" value="F:DNA-binding transcription factor activity"/>
    <property type="evidence" value="ECO:0007669"/>
    <property type="project" value="InterPro"/>
</dbReference>
<dbReference type="PRINTS" id="PR00040">
    <property type="entry name" value="HTHMERR"/>
</dbReference>
<dbReference type="SUPFAM" id="SSF46955">
    <property type="entry name" value="Putative DNA-binding domain"/>
    <property type="match status" value="1"/>
</dbReference>
<organism evidence="4 5">
    <name type="scientific">Polynucleobacter wuianus</name>
    <dbReference type="NCBI Taxonomy" id="1743168"/>
    <lineage>
        <taxon>Bacteria</taxon>
        <taxon>Pseudomonadati</taxon>
        <taxon>Pseudomonadota</taxon>
        <taxon>Betaproteobacteria</taxon>
        <taxon>Burkholderiales</taxon>
        <taxon>Burkholderiaceae</taxon>
        <taxon>Polynucleobacter</taxon>
    </lineage>
</organism>
<keyword evidence="1" id="KW-0238">DNA-binding</keyword>
<dbReference type="PANTHER" id="PTHR30204:SF92">
    <property type="entry name" value="HTH-TYPE TRANSCRIPTIONAL REGULATOR ZNTR"/>
    <property type="match status" value="1"/>
</dbReference>
<evidence type="ECO:0000313" key="5">
    <source>
        <dbReference type="Proteomes" id="UP000078463"/>
    </source>
</evidence>
<dbReference type="InterPro" id="IPR047057">
    <property type="entry name" value="MerR_fam"/>
</dbReference>
<evidence type="ECO:0000313" key="4">
    <source>
        <dbReference type="EMBL" id="ANJ00423.1"/>
    </source>
</evidence>
<feature type="coiled-coil region" evidence="2">
    <location>
        <begin position="91"/>
        <end position="118"/>
    </location>
</feature>
<dbReference type="GO" id="GO:0003677">
    <property type="term" value="F:DNA binding"/>
    <property type="evidence" value="ECO:0007669"/>
    <property type="project" value="UniProtKB-KW"/>
</dbReference>
<dbReference type="PROSITE" id="PS50937">
    <property type="entry name" value="HTH_MERR_2"/>
    <property type="match status" value="1"/>
</dbReference>
<keyword evidence="2" id="KW-0175">Coiled coil</keyword>
<evidence type="ECO:0000256" key="2">
    <source>
        <dbReference type="SAM" id="Coils"/>
    </source>
</evidence>
<dbReference type="InterPro" id="IPR011791">
    <property type="entry name" value="CadR-PbrR"/>
</dbReference>
<sequence length="132" mass="15190">MRIGELATATGTQVETIRFYEQEGLLAKPARSEGNFRIYGDQHLQRLTFIRHCRSLDMTLSEIRQLLRLKDLPDENCDAVNELLDAHIEGVSNRINELRQLERQLKLLRKQCHANQDSAHCGILNKLSLPVK</sequence>
<dbReference type="Gene3D" id="1.10.1660.10">
    <property type="match status" value="1"/>
</dbReference>